<dbReference type="Ensembl" id="ENSMLUT00000031184.1">
    <property type="protein sequence ID" value="ENSMLUP00000020148.1"/>
    <property type="gene ID" value="ENSMLUG00000022833.1"/>
</dbReference>
<reference evidence="11 12" key="1">
    <citation type="journal article" date="2011" name="Nature">
        <title>A high-resolution map of human evolutionary constraint using 29 mammals.</title>
        <authorList>
            <person name="Lindblad-Toh K."/>
            <person name="Garber M."/>
            <person name="Zuk O."/>
            <person name="Lin M.F."/>
            <person name="Parker B.J."/>
            <person name="Washietl S."/>
            <person name="Kheradpour P."/>
            <person name="Ernst J."/>
            <person name="Jordan G."/>
            <person name="Mauceli E."/>
            <person name="Ward L.D."/>
            <person name="Lowe C.B."/>
            <person name="Holloway A.K."/>
            <person name="Clamp M."/>
            <person name="Gnerre S."/>
            <person name="Alfoldi J."/>
            <person name="Beal K."/>
            <person name="Chang J."/>
            <person name="Clawson H."/>
            <person name="Cuff J."/>
            <person name="Di Palma F."/>
            <person name="Fitzgerald S."/>
            <person name="Flicek P."/>
            <person name="Guttman M."/>
            <person name="Hubisz M.J."/>
            <person name="Jaffe D.B."/>
            <person name="Jungreis I."/>
            <person name="Kent W.J."/>
            <person name="Kostka D."/>
            <person name="Lara M."/>
            <person name="Martins A.L."/>
            <person name="Massingham T."/>
            <person name="Moltke I."/>
            <person name="Raney B.J."/>
            <person name="Rasmussen M.D."/>
            <person name="Robinson J."/>
            <person name="Stark A."/>
            <person name="Vilella A.J."/>
            <person name="Wen J."/>
            <person name="Xie X."/>
            <person name="Zody M.C."/>
            <person name="Baldwin J."/>
            <person name="Bloom T."/>
            <person name="Chin C.W."/>
            <person name="Heiman D."/>
            <person name="Nicol R."/>
            <person name="Nusbaum C."/>
            <person name="Young S."/>
            <person name="Wilkinson J."/>
            <person name="Worley K.C."/>
            <person name="Kovar C.L."/>
            <person name="Muzny D.M."/>
            <person name="Gibbs R.A."/>
            <person name="Cree A."/>
            <person name="Dihn H.H."/>
            <person name="Fowler G."/>
            <person name="Jhangiani S."/>
            <person name="Joshi V."/>
            <person name="Lee S."/>
            <person name="Lewis L.R."/>
            <person name="Nazareth L.V."/>
            <person name="Okwuonu G."/>
            <person name="Santibanez J."/>
            <person name="Warren W.C."/>
            <person name="Mardis E.R."/>
            <person name="Weinstock G.M."/>
            <person name="Wilson R.K."/>
            <person name="Delehaunty K."/>
            <person name="Dooling D."/>
            <person name="Fronik C."/>
            <person name="Fulton L."/>
            <person name="Fulton B."/>
            <person name="Graves T."/>
            <person name="Minx P."/>
            <person name="Sodergren E."/>
            <person name="Birney E."/>
            <person name="Margulies E.H."/>
            <person name="Herrero J."/>
            <person name="Green E.D."/>
            <person name="Haussler D."/>
            <person name="Siepel A."/>
            <person name="Goldman N."/>
            <person name="Pollard K.S."/>
            <person name="Pedersen J.S."/>
            <person name="Lander E.S."/>
            <person name="Kellis M."/>
        </authorList>
    </citation>
    <scope>NUCLEOTIDE SEQUENCE [LARGE SCALE GENOMIC DNA]</scope>
</reference>
<proteinExistence type="inferred from homology"/>
<keyword evidence="6 9" id="KW-0211">Defensin</keyword>
<dbReference type="AlphaFoldDB" id="G1Q8W5"/>
<evidence type="ECO:0000256" key="6">
    <source>
        <dbReference type="ARBA" id="ARBA00022940"/>
    </source>
</evidence>
<dbReference type="RefSeq" id="XP_023609334.1">
    <property type="nucleotide sequence ID" value="XM_023753566.1"/>
</dbReference>
<reference evidence="11" key="2">
    <citation type="submission" date="2025-08" db="UniProtKB">
        <authorList>
            <consortium name="Ensembl"/>
        </authorList>
    </citation>
    <scope>IDENTIFICATION</scope>
</reference>
<evidence type="ECO:0000256" key="7">
    <source>
        <dbReference type="ARBA" id="ARBA00023022"/>
    </source>
</evidence>
<dbReference type="eggNOG" id="ENOG502TEDN">
    <property type="taxonomic scope" value="Eukaryota"/>
</dbReference>
<evidence type="ECO:0000313" key="12">
    <source>
        <dbReference type="Proteomes" id="UP000001074"/>
    </source>
</evidence>
<dbReference type="GeneID" id="111825939"/>
<evidence type="ECO:0000256" key="9">
    <source>
        <dbReference type="RuleBase" id="RU231113"/>
    </source>
</evidence>
<dbReference type="GeneTree" id="ENSGT00390000001538"/>
<comment type="function">
    <text evidence="9">Has antibacterial activity.</text>
</comment>
<evidence type="ECO:0000256" key="1">
    <source>
        <dbReference type="ARBA" id="ARBA00004613"/>
    </source>
</evidence>
<dbReference type="InterPro" id="IPR025933">
    <property type="entry name" value="Beta_defensin_dom"/>
</dbReference>
<dbReference type="GO" id="GO:0045087">
    <property type="term" value="P:innate immune response"/>
    <property type="evidence" value="ECO:0007669"/>
    <property type="project" value="InterPro"/>
</dbReference>
<feature type="domain" description="Beta-defensin" evidence="10">
    <location>
        <begin position="28"/>
        <end position="57"/>
    </location>
</feature>
<dbReference type="Pfam" id="PF13841">
    <property type="entry name" value="Defensin_beta_2"/>
    <property type="match status" value="1"/>
</dbReference>
<dbReference type="STRING" id="59463.ENSMLUP00000020148"/>
<evidence type="ECO:0000256" key="4">
    <source>
        <dbReference type="ARBA" id="ARBA00022529"/>
    </source>
</evidence>
<dbReference type="OMA" id="ICCKLKY"/>
<organism evidence="11 12">
    <name type="scientific">Myotis lucifugus</name>
    <name type="common">Little brown bat</name>
    <dbReference type="NCBI Taxonomy" id="59463"/>
    <lineage>
        <taxon>Eukaryota</taxon>
        <taxon>Metazoa</taxon>
        <taxon>Chordata</taxon>
        <taxon>Craniata</taxon>
        <taxon>Vertebrata</taxon>
        <taxon>Euteleostomi</taxon>
        <taxon>Mammalia</taxon>
        <taxon>Eutheria</taxon>
        <taxon>Laurasiatheria</taxon>
        <taxon>Chiroptera</taxon>
        <taxon>Yangochiroptera</taxon>
        <taxon>Vespertilionidae</taxon>
        <taxon>Myotis</taxon>
    </lineage>
</organism>
<protein>
    <recommendedName>
        <fullName evidence="9">Beta-defensin</fullName>
    </recommendedName>
</protein>
<keyword evidence="3 9" id="KW-0964">Secreted</keyword>
<name>G1Q8W5_MYOLU</name>
<dbReference type="PANTHER" id="PTHR47900:SF1">
    <property type="entry name" value="BETA-DEFENSIN 131A"/>
    <property type="match status" value="1"/>
</dbReference>
<accession>G1Q8W5</accession>
<dbReference type="InParanoid" id="G1Q8W5"/>
<dbReference type="KEGG" id="mlf:111825939"/>
<reference evidence="11" key="3">
    <citation type="submission" date="2025-09" db="UniProtKB">
        <authorList>
            <consortium name="Ensembl"/>
        </authorList>
    </citation>
    <scope>IDENTIFICATION</scope>
</reference>
<gene>
    <name evidence="11" type="primary">LOC111825939</name>
</gene>
<keyword evidence="8" id="KW-1015">Disulfide bond</keyword>
<evidence type="ECO:0000256" key="8">
    <source>
        <dbReference type="ARBA" id="ARBA00023157"/>
    </source>
</evidence>
<dbReference type="Proteomes" id="UP000001074">
    <property type="component" value="Unassembled WGS sequence"/>
</dbReference>
<evidence type="ECO:0000256" key="5">
    <source>
        <dbReference type="ARBA" id="ARBA00022729"/>
    </source>
</evidence>
<keyword evidence="5 9" id="KW-0732">Signal</keyword>
<feature type="signal peptide" evidence="9">
    <location>
        <begin position="1"/>
        <end position="22"/>
    </location>
</feature>
<sequence>MRVLLCILGVLALLSTVPPARSFAFNSRCSSLYHKCRMKCNHDEYSVRYCSDSSICCRIKKVDLNKRKKW</sequence>
<keyword evidence="7 9" id="KW-0044">Antibiotic</keyword>
<keyword evidence="12" id="KW-1185">Reference proteome</keyword>
<evidence type="ECO:0000313" key="11">
    <source>
        <dbReference type="Ensembl" id="ENSMLUP00000020148.1"/>
    </source>
</evidence>
<comment type="subcellular location">
    <subcellularLocation>
        <location evidence="1 9">Secreted</location>
    </subcellularLocation>
</comment>
<evidence type="ECO:0000259" key="10">
    <source>
        <dbReference type="Pfam" id="PF13841"/>
    </source>
</evidence>
<keyword evidence="4 9" id="KW-0929">Antimicrobial</keyword>
<dbReference type="PANTHER" id="PTHR47900">
    <property type="entry name" value="BETA-DEFENSIN 131A"/>
    <property type="match status" value="1"/>
</dbReference>
<feature type="chain" id="PRO_5005131089" description="Beta-defensin" evidence="9">
    <location>
        <begin position="23"/>
        <end position="70"/>
    </location>
</feature>
<evidence type="ECO:0000256" key="3">
    <source>
        <dbReference type="ARBA" id="ARBA00022525"/>
    </source>
</evidence>
<comment type="similarity">
    <text evidence="2 9">Belongs to the beta-defensin family.</text>
</comment>
<dbReference type="EMBL" id="AAPE02001917">
    <property type="status" value="NOT_ANNOTATED_CDS"/>
    <property type="molecule type" value="Genomic_DNA"/>
</dbReference>
<dbReference type="GO" id="GO:0042742">
    <property type="term" value="P:defense response to bacterium"/>
    <property type="evidence" value="ECO:0007669"/>
    <property type="project" value="UniProtKB-UniRule"/>
</dbReference>
<dbReference type="OrthoDB" id="9524787at2759"/>
<dbReference type="GO" id="GO:0005615">
    <property type="term" value="C:extracellular space"/>
    <property type="evidence" value="ECO:0007669"/>
    <property type="project" value="TreeGrafter"/>
</dbReference>
<dbReference type="HOGENOM" id="CLU_203372_0_0_1"/>
<evidence type="ECO:0000256" key="2">
    <source>
        <dbReference type="ARBA" id="ARBA00007371"/>
    </source>
</evidence>